<dbReference type="GO" id="GO:0003677">
    <property type="term" value="F:DNA binding"/>
    <property type="evidence" value="ECO:0007669"/>
    <property type="project" value="InterPro"/>
</dbReference>
<dbReference type="RefSeq" id="WP_045082250.1">
    <property type="nucleotide sequence ID" value="NZ_JZSN01000002.1"/>
</dbReference>
<dbReference type="GO" id="GO:0006355">
    <property type="term" value="P:regulation of DNA-templated transcription"/>
    <property type="evidence" value="ECO:0007669"/>
    <property type="project" value="InterPro"/>
</dbReference>
<dbReference type="InterPro" id="IPR036388">
    <property type="entry name" value="WH-like_DNA-bd_sf"/>
</dbReference>
<reference evidence="1 2" key="1">
    <citation type="submission" date="2018-01" db="EMBL/GenBank/DDBJ databases">
        <title>Whole genome sequencing of Histamine producing bacteria.</title>
        <authorList>
            <person name="Butler K."/>
        </authorList>
    </citation>
    <scope>NUCLEOTIDE SEQUENCE [LARGE SCALE GENOMIC DNA]</scope>
    <source>
        <strain evidence="1 2">A2-1</strain>
    </source>
</reference>
<dbReference type="AlphaFoldDB" id="A0A2T3LS64"/>
<evidence type="ECO:0000313" key="2">
    <source>
        <dbReference type="Proteomes" id="UP000241440"/>
    </source>
</evidence>
<protein>
    <submittedName>
        <fullName evidence="1">Uncharacterized protein</fullName>
    </submittedName>
</protein>
<dbReference type="Gene3D" id="1.10.10.10">
    <property type="entry name" value="Winged helix-like DNA-binding domain superfamily/Winged helix DNA-binding domain"/>
    <property type="match status" value="1"/>
</dbReference>
<evidence type="ECO:0000313" key="1">
    <source>
        <dbReference type="EMBL" id="PSX08829.1"/>
    </source>
</evidence>
<dbReference type="Proteomes" id="UP000241440">
    <property type="component" value="Unassembled WGS sequence"/>
</dbReference>
<dbReference type="InterPro" id="IPR016032">
    <property type="entry name" value="Sig_transdc_resp-reg_C-effctor"/>
</dbReference>
<dbReference type="GeneID" id="61230477"/>
<organism evidence="1 2">
    <name type="scientific">Photobacterium angustum</name>
    <dbReference type="NCBI Taxonomy" id="661"/>
    <lineage>
        <taxon>Bacteria</taxon>
        <taxon>Pseudomonadati</taxon>
        <taxon>Pseudomonadota</taxon>
        <taxon>Gammaproteobacteria</taxon>
        <taxon>Vibrionales</taxon>
        <taxon>Vibrionaceae</taxon>
        <taxon>Photobacterium</taxon>
    </lineage>
</organism>
<accession>A0A2T3LS64</accession>
<comment type="caution">
    <text evidence="1">The sequence shown here is derived from an EMBL/GenBank/DDBJ whole genome shotgun (WGS) entry which is preliminary data.</text>
</comment>
<gene>
    <name evidence="1" type="ORF">C0W41_07030</name>
</gene>
<dbReference type="SUPFAM" id="SSF46894">
    <property type="entry name" value="C-terminal effector domain of the bipartite response regulators"/>
    <property type="match status" value="1"/>
</dbReference>
<proteinExistence type="predicted"/>
<sequence>MTYTIGKATFYPKLNLIRIDNREVTLDFNEVKIIHFLLKNKNKVISVNKIKNNCYLDEGNVEDIVKKTIKNIQKLINSHSSDGTILLSFASIVYFKFKEGDKSNYGLLKRLFVTLSIFLIITSVYIFFHTPKREYVDQNLDIYSINNNGHTVKIINNINNNINNNILAHLKKINNQDITLFYFENENDVTFSVLKDKNVSIKSHVISKSPPKLLLSELDRVLKL</sequence>
<name>A0A2T3LS64_PHOAN</name>
<dbReference type="EMBL" id="PYOY01000002">
    <property type="protein sequence ID" value="PSX08829.1"/>
    <property type="molecule type" value="Genomic_DNA"/>
</dbReference>